<gene>
    <name evidence="2" type="ORF">OKE68_08010</name>
</gene>
<comment type="caution">
    <text evidence="2">The sequence shown here is derived from an EMBL/GenBank/DDBJ whole genome shotgun (WGS) entry which is preliminary data.</text>
</comment>
<evidence type="ECO:0000256" key="1">
    <source>
        <dbReference type="SAM" id="Phobius"/>
    </source>
</evidence>
<proteinExistence type="predicted"/>
<dbReference type="Proteomes" id="UP001207440">
    <property type="component" value="Unassembled WGS sequence"/>
</dbReference>
<evidence type="ECO:0000313" key="3">
    <source>
        <dbReference type="Proteomes" id="UP001207440"/>
    </source>
</evidence>
<dbReference type="RefSeq" id="WP_237190353.1">
    <property type="nucleotide sequence ID" value="NZ_CP029760.1"/>
</dbReference>
<dbReference type="EMBL" id="JAOZYT010000049">
    <property type="protein sequence ID" value="MCW0524255.1"/>
    <property type="molecule type" value="Genomic_DNA"/>
</dbReference>
<protein>
    <submittedName>
        <fullName evidence="2">Uncharacterized protein</fullName>
    </submittedName>
</protein>
<name>A0AAP3AM50_RIEAN</name>
<feature type="transmembrane region" description="Helical" evidence="1">
    <location>
        <begin position="130"/>
        <end position="151"/>
    </location>
</feature>
<dbReference type="AlphaFoldDB" id="A0AAP3AM50"/>
<evidence type="ECO:0000313" key="2">
    <source>
        <dbReference type="EMBL" id="MCW0524255.1"/>
    </source>
</evidence>
<sequence>MTTENNFIEIFKCKYLVNAEYLKDILSENKIGALINYENNGILVKNPDIKVALEIISTQDIDESETIDQENFMTEYKEWNDNNLNPGHYLGGNIPFFIKTRSNHLFFGVATLGFFILQAITLIYSSNFSFWNIIFTILTFLAGVNFMIPWFNYQNEKKRKKDNK</sequence>
<keyword evidence="1" id="KW-0472">Membrane</keyword>
<keyword evidence="1" id="KW-1133">Transmembrane helix</keyword>
<keyword evidence="1" id="KW-0812">Transmembrane</keyword>
<feature type="transmembrane region" description="Helical" evidence="1">
    <location>
        <begin position="105"/>
        <end position="124"/>
    </location>
</feature>
<reference evidence="2" key="1">
    <citation type="submission" date="2022-10" db="EMBL/GenBank/DDBJ databases">
        <title>Sifting through the core-genome to identify putative cross-protective antigens against Riemerella anatipestifer.</title>
        <authorList>
            <person name="Zheng X."/>
            <person name="Zhang W."/>
        </authorList>
    </citation>
    <scope>NUCLEOTIDE SEQUENCE</scope>
    <source>
        <strain evidence="2">ZWRA178</strain>
    </source>
</reference>
<accession>A0AAP3AM50</accession>
<organism evidence="2 3">
    <name type="scientific">Riemerella anatipestifer</name>
    <name type="common">Moraxella anatipestifer</name>
    <dbReference type="NCBI Taxonomy" id="34085"/>
    <lineage>
        <taxon>Bacteria</taxon>
        <taxon>Pseudomonadati</taxon>
        <taxon>Bacteroidota</taxon>
        <taxon>Flavobacteriia</taxon>
        <taxon>Flavobacteriales</taxon>
        <taxon>Weeksellaceae</taxon>
        <taxon>Riemerella</taxon>
    </lineage>
</organism>